<geneLocation type="plasmid" evidence="2">
    <name>unnamed3</name>
</geneLocation>
<protein>
    <submittedName>
        <fullName evidence="2">Uncharacterized protein</fullName>
    </submittedName>
</protein>
<dbReference type="Gene3D" id="2.60.120.200">
    <property type="match status" value="1"/>
</dbReference>
<dbReference type="EMBL" id="CP157963">
    <property type="protein sequence ID" value="XBT97807.1"/>
    <property type="molecule type" value="Genomic_DNA"/>
</dbReference>
<evidence type="ECO:0000313" key="2">
    <source>
        <dbReference type="EMBL" id="XBT97807.1"/>
    </source>
</evidence>
<reference evidence="2" key="1">
    <citation type="submission" date="2024-06" db="EMBL/GenBank/DDBJ databases">
        <authorList>
            <person name="Li T."/>
            <person name="Gao R."/>
        </authorList>
    </citation>
    <scope>NUCLEOTIDE SEQUENCE</scope>
    <source>
        <strain evidence="2">ZPR3</strain>
        <plasmid evidence="2">unnamed3</plasmid>
    </source>
</reference>
<keyword evidence="2" id="KW-0614">Plasmid</keyword>
<name>A0AAU7S5V4_9HYPH</name>
<dbReference type="AlphaFoldDB" id="A0AAU7S5V4"/>
<feature type="chain" id="PRO_5043964019" evidence="1">
    <location>
        <begin position="26"/>
        <end position="334"/>
    </location>
</feature>
<organism evidence="2">
    <name type="scientific">Rhizobium sp. ZPR3</name>
    <dbReference type="NCBI Taxonomy" id="3158967"/>
    <lineage>
        <taxon>Bacteria</taxon>
        <taxon>Pseudomonadati</taxon>
        <taxon>Pseudomonadota</taxon>
        <taxon>Alphaproteobacteria</taxon>
        <taxon>Hyphomicrobiales</taxon>
        <taxon>Rhizobiaceae</taxon>
        <taxon>Rhizobium/Agrobacterium group</taxon>
        <taxon>Rhizobium</taxon>
    </lineage>
</organism>
<feature type="signal peptide" evidence="1">
    <location>
        <begin position="1"/>
        <end position="25"/>
    </location>
</feature>
<keyword evidence="1" id="KW-0732">Signal</keyword>
<accession>A0AAU7S5V4</accession>
<evidence type="ECO:0000256" key="1">
    <source>
        <dbReference type="SAM" id="SignalP"/>
    </source>
</evidence>
<sequence>MPRVSLLAPILATAFLTTGAGTAFAQCALPNQLQSGDLADATKVGANFTALANCADAQVPSAGANSVIYNAGGGSLAGTTPLTDGQLLIGSTGNPPQPGTLSAGSGIAIAGAPASVTVSATGSGTGAAVDWLNKPAVVKPTATSFTLQTSTTPPSGATLTATTRGMLLSANSTADARAMMAEVSLPSGHWQATMLAVYTGPISSYVLPSLAVRDAANKRAILFGVGGNGGGKRFDYDRSSGGIGLDTYNSDVPIQDIGFSAPSEPAWGRLTYDGTNLIWSFSRDGESFTPVYTVSATDYLTNLSTIGPAVMFYQPSHSTWNAGYHVLSWNLVSN</sequence>
<gene>
    <name evidence="2" type="ORF">ABM479_33465</name>
</gene>
<dbReference type="RefSeq" id="WP_349963052.1">
    <property type="nucleotide sequence ID" value="NZ_CP157963.1"/>
</dbReference>
<proteinExistence type="predicted"/>